<organismHost>
    <name type="scientific">Chlorella</name>
    <dbReference type="NCBI Taxonomy" id="3071"/>
</organismHost>
<reference evidence="2 3" key="6">
    <citation type="journal article" date="1999" name="Virology">
        <title>Chlorella virus PBCV-1 encodes a functional homospermidine synthase.</title>
        <authorList>
            <person name="Kaiser A."/>
            <person name="Vollmert M."/>
            <person name="Tholl D."/>
            <person name="Graves M.V."/>
            <person name="Gurnon J.R."/>
            <person name="Xing W."/>
            <person name="Lisec A.D."/>
            <person name="Nickerson K.W."/>
            <person name="Van Etten J.L."/>
        </authorList>
    </citation>
    <scope>NUCLEOTIDE SEQUENCE [LARGE SCALE GENOMIC DNA]</scope>
</reference>
<reference evidence="2 3" key="4">
    <citation type="journal article" date="1996" name="Virology">
        <title>Analysis of 76 kb of the chlorella virus PBCV-1 330-kb genome: map positions 182 to 258.</title>
        <authorList>
            <person name="Kutish G.F."/>
            <person name="Li Y."/>
            <person name="Lu Z."/>
            <person name="Furuta M."/>
            <person name="Rock D.L."/>
            <person name="Van Etten J.L."/>
        </authorList>
    </citation>
    <scope>NUCLEOTIDE SEQUENCE [LARGE SCALE GENOMIC DNA]</scope>
</reference>
<organism evidence="2 3">
    <name type="scientific">Paramecium bursaria Chlorella virus 1</name>
    <name type="common">PBCV-1</name>
    <dbReference type="NCBI Taxonomy" id="10506"/>
    <lineage>
        <taxon>Viruses</taxon>
        <taxon>Varidnaviria</taxon>
        <taxon>Bamfordvirae</taxon>
        <taxon>Nucleocytoviricota</taxon>
        <taxon>Megaviricetes</taxon>
        <taxon>Algavirales</taxon>
        <taxon>Phycodnaviridae</taxon>
        <taxon>Chlorovirus</taxon>
        <taxon>Chlorovirus vanettense</taxon>
    </lineage>
</organism>
<reference evidence="2 3" key="8">
    <citation type="journal article" date="2010" name="J. Virol.">
        <title>Microarray analysis of Paramecium bursaria chlorella virus 1 transcription.</title>
        <authorList>
            <person name="Yanai-Balser G.M."/>
            <person name="Duncan G.A."/>
            <person name="Eudy J.D."/>
            <person name="Wang D."/>
            <person name="Li X."/>
            <person name="Agarkova I.V."/>
            <person name="Dunigan D.D."/>
            <person name="Van Etten J.L."/>
        </authorList>
    </citation>
    <scope>NUCLEOTIDE SEQUENCE [LARGE SCALE GENOMIC DNA]</scope>
</reference>
<reference evidence="2 3" key="7">
    <citation type="journal article" date="2000" name="Virology">
        <title>Characterization of a beta-1,3-glucanase encoded by chlorella virus PBCV-1.</title>
        <authorList>
            <person name="Sun L."/>
            <person name="Gurnon J.R."/>
            <person name="Adams B.J."/>
            <person name="Graves M.V."/>
            <person name="Van Etten J.L."/>
        </authorList>
    </citation>
    <scope>NUCLEOTIDE SEQUENCE [LARGE SCALE GENOMIC DNA]</scope>
</reference>
<dbReference type="GeneID" id="918098"/>
<reference evidence="2 3" key="5">
    <citation type="journal article" date="1997" name="Virology">
        <title>Analysis of 74 kb of DNA located at the right end of the 330-kb chlorella virus PBCV-1 genome.</title>
        <authorList>
            <person name="Li Y."/>
            <person name="Lu Z."/>
            <person name="Sun L."/>
            <person name="Ropp S."/>
            <person name="Kutish G.F."/>
            <person name="Rock D.L."/>
            <person name="Van Etten J.L."/>
        </authorList>
    </citation>
    <scope>NUCLEOTIDE SEQUENCE [LARGE SCALE GENOMIC DNA]</scope>
</reference>
<dbReference type="PIR" id="T18070">
    <property type="entry name" value="T18070"/>
</dbReference>
<keyword evidence="1" id="KW-0812">Transmembrane</keyword>
<feature type="transmembrane region" description="Helical" evidence="1">
    <location>
        <begin position="37"/>
        <end position="55"/>
    </location>
</feature>
<reference evidence="2 3" key="1">
    <citation type="journal article" date="1995" name="Virology">
        <title>Analysis of 45 kb of DNA located at the left end of the chlorella virus PBCV-1 genome.</title>
        <authorList>
            <person name="Lu Z."/>
            <person name="Li Y."/>
            <person name="Zhang Y."/>
            <person name="Kutish G.F."/>
            <person name="Rock D.L."/>
            <person name="Van Etten J.L."/>
        </authorList>
    </citation>
    <scope>NUCLEOTIDE SEQUENCE [LARGE SCALE GENOMIC DNA]</scope>
</reference>
<proteinExistence type="predicted"/>
<sequence>MINADAYPLLITCWKDLSFESRVSDERQKTIRRVMTGYWFFHVIITGVLTTFIVIDTYPNLMSTFLIILQLYIIKIFESLNGMYSKVMTVETVSIPLVGYMQDRIFKCLEAKSDHIYGVEYVSSDILNDLREFEKEMKWYVLVLSSFLWKVPKHSKFITGKDTAKEAFENVLNGGVYKN</sequence>
<keyword evidence="3" id="KW-1185">Reference proteome</keyword>
<evidence type="ECO:0000313" key="3">
    <source>
        <dbReference type="Proteomes" id="UP000000862"/>
    </source>
</evidence>
<protein>
    <submittedName>
        <fullName evidence="2">Uncharacterized protein</fullName>
    </submittedName>
</protein>
<evidence type="ECO:0000256" key="1">
    <source>
        <dbReference type="SAM" id="Phobius"/>
    </source>
</evidence>
<name>O41050_PBCV1</name>
<gene>
    <name evidence="2" type="primary">A568L</name>
</gene>
<dbReference type="KEGG" id="vg:918098"/>
<reference evidence="2 3" key="3">
    <citation type="journal article" date="1996" name="Virology">
        <title>Analysis of 94 kb of the chlorella virus PBCV-1 330-kb genome: map positions 88 to 182.</title>
        <authorList>
            <person name="Lu Z."/>
            <person name="Li Y."/>
            <person name="Que Q."/>
            <person name="Kutish G.F."/>
            <person name="Rock D.L."/>
            <person name="Van Etten J.L."/>
        </authorList>
    </citation>
    <scope>NUCLEOTIDE SEQUENCE [LARGE SCALE GENOMIC DNA]</scope>
</reference>
<dbReference type="OrthoDB" id="16055at10239"/>
<dbReference type="RefSeq" id="NP_048924.1">
    <property type="nucleotide sequence ID" value="NC_000852.5"/>
</dbReference>
<accession>O41050</accession>
<dbReference type="EMBL" id="JF411744">
    <property type="protein sequence ID" value="AAC96923.1"/>
    <property type="molecule type" value="Genomic_DNA"/>
</dbReference>
<evidence type="ECO:0000313" key="2">
    <source>
        <dbReference type="EMBL" id="AAC96923.1"/>
    </source>
</evidence>
<reference evidence="2 3" key="2">
    <citation type="journal article" date="1995" name="Virology">
        <title>Analysis of 43 kb of the Chlorella virus PBCV-1 330-kb genome: map positions 45 to 88.</title>
        <authorList>
            <person name="Li Y."/>
            <person name="Lu Z."/>
            <person name="Burbank D.E."/>
            <person name="Kutish G.F."/>
            <person name="Rock D.L."/>
            <person name="Van Etten J.L."/>
        </authorList>
    </citation>
    <scope>NUCLEOTIDE SEQUENCE [LARGE SCALE GENOMIC DNA]</scope>
</reference>
<keyword evidence="1" id="KW-0472">Membrane</keyword>
<dbReference type="Proteomes" id="UP000000862">
    <property type="component" value="Segment"/>
</dbReference>
<keyword evidence="1" id="KW-1133">Transmembrane helix</keyword>